<evidence type="ECO:0000313" key="2">
    <source>
        <dbReference type="Proteomes" id="UP001060085"/>
    </source>
</evidence>
<gene>
    <name evidence="1" type="ORF">M9H77_16923</name>
</gene>
<keyword evidence="2" id="KW-1185">Reference proteome</keyword>
<proteinExistence type="predicted"/>
<name>A0ACC0B339_CATRO</name>
<organism evidence="1 2">
    <name type="scientific">Catharanthus roseus</name>
    <name type="common">Madagascar periwinkle</name>
    <name type="synonym">Vinca rosea</name>
    <dbReference type="NCBI Taxonomy" id="4058"/>
    <lineage>
        <taxon>Eukaryota</taxon>
        <taxon>Viridiplantae</taxon>
        <taxon>Streptophyta</taxon>
        <taxon>Embryophyta</taxon>
        <taxon>Tracheophyta</taxon>
        <taxon>Spermatophyta</taxon>
        <taxon>Magnoliopsida</taxon>
        <taxon>eudicotyledons</taxon>
        <taxon>Gunneridae</taxon>
        <taxon>Pentapetalae</taxon>
        <taxon>asterids</taxon>
        <taxon>lamiids</taxon>
        <taxon>Gentianales</taxon>
        <taxon>Apocynaceae</taxon>
        <taxon>Rauvolfioideae</taxon>
        <taxon>Vinceae</taxon>
        <taxon>Catharanthinae</taxon>
        <taxon>Catharanthus</taxon>
    </lineage>
</organism>
<dbReference type="Proteomes" id="UP001060085">
    <property type="component" value="Linkage Group LG04"/>
</dbReference>
<protein>
    <submittedName>
        <fullName evidence="1">Uncharacterized protein</fullName>
    </submittedName>
</protein>
<sequence length="97" mass="10129">MNAKDGWPRSRDTSKITGHELEGEDEVQEGAKAFLVTLGARSGTERSKCGSIGRLKVKVASRGDPIDRGSVISQNLVSPNALWLTAGRGLPSAAGPG</sequence>
<accession>A0ACC0B339</accession>
<dbReference type="EMBL" id="CM044704">
    <property type="protein sequence ID" value="KAI5667070.1"/>
    <property type="molecule type" value="Genomic_DNA"/>
</dbReference>
<reference evidence="2" key="1">
    <citation type="journal article" date="2023" name="Nat. Plants">
        <title>Single-cell RNA sequencing provides a high-resolution roadmap for understanding the multicellular compartmentation of specialized metabolism.</title>
        <authorList>
            <person name="Sun S."/>
            <person name="Shen X."/>
            <person name="Li Y."/>
            <person name="Li Y."/>
            <person name="Wang S."/>
            <person name="Li R."/>
            <person name="Zhang H."/>
            <person name="Shen G."/>
            <person name="Guo B."/>
            <person name="Wei J."/>
            <person name="Xu J."/>
            <person name="St-Pierre B."/>
            <person name="Chen S."/>
            <person name="Sun C."/>
        </authorList>
    </citation>
    <scope>NUCLEOTIDE SEQUENCE [LARGE SCALE GENOMIC DNA]</scope>
</reference>
<comment type="caution">
    <text evidence="1">The sequence shown here is derived from an EMBL/GenBank/DDBJ whole genome shotgun (WGS) entry which is preliminary data.</text>
</comment>
<evidence type="ECO:0000313" key="1">
    <source>
        <dbReference type="EMBL" id="KAI5667070.1"/>
    </source>
</evidence>